<proteinExistence type="inferred from homology"/>
<dbReference type="OrthoDB" id="5578174at2759"/>
<keyword evidence="6" id="KW-1185">Reference proteome</keyword>
<protein>
    <recommendedName>
        <fullName evidence="3">Required for respiratory growth protein 9, mitochondrial</fullName>
    </recommendedName>
</protein>
<dbReference type="PANTHER" id="PTHR13475:SF3">
    <property type="entry name" value="NEUGRIN"/>
    <property type="match status" value="1"/>
</dbReference>
<feature type="compositionally biased region" description="Low complexity" evidence="4">
    <location>
        <begin position="16"/>
        <end position="36"/>
    </location>
</feature>
<comment type="function">
    <text evidence="1">Required for respiratory activity and maintenance and expression of the mitochondrial genome.</text>
</comment>
<dbReference type="GO" id="GO:0005634">
    <property type="term" value="C:nucleus"/>
    <property type="evidence" value="ECO:0007669"/>
    <property type="project" value="TreeGrafter"/>
</dbReference>
<dbReference type="PANTHER" id="PTHR13475">
    <property type="entry name" value="NEUGRIN"/>
    <property type="match status" value="1"/>
</dbReference>
<feature type="compositionally biased region" description="Low complexity" evidence="4">
    <location>
        <begin position="64"/>
        <end position="77"/>
    </location>
</feature>
<accession>A0A8H5G2C5</accession>
<feature type="region of interest" description="Disordered" evidence="4">
    <location>
        <begin position="175"/>
        <end position="197"/>
    </location>
</feature>
<dbReference type="EMBL" id="JAACJO010000006">
    <property type="protein sequence ID" value="KAF5357062.1"/>
    <property type="molecule type" value="Genomic_DNA"/>
</dbReference>
<evidence type="ECO:0000256" key="1">
    <source>
        <dbReference type="ARBA" id="ARBA00003548"/>
    </source>
</evidence>
<evidence type="ECO:0000256" key="3">
    <source>
        <dbReference type="ARBA" id="ARBA00013566"/>
    </source>
</evidence>
<comment type="similarity">
    <text evidence="2">Belongs to the RRG9 family.</text>
</comment>
<dbReference type="Pfam" id="PF06413">
    <property type="entry name" value="Neugrin"/>
    <property type="match status" value="1"/>
</dbReference>
<evidence type="ECO:0000313" key="6">
    <source>
        <dbReference type="Proteomes" id="UP000559027"/>
    </source>
</evidence>
<organism evidence="5 6">
    <name type="scientific">Leucocoprinus leucothites</name>
    <dbReference type="NCBI Taxonomy" id="201217"/>
    <lineage>
        <taxon>Eukaryota</taxon>
        <taxon>Fungi</taxon>
        <taxon>Dikarya</taxon>
        <taxon>Basidiomycota</taxon>
        <taxon>Agaricomycotina</taxon>
        <taxon>Agaricomycetes</taxon>
        <taxon>Agaricomycetidae</taxon>
        <taxon>Agaricales</taxon>
        <taxon>Agaricineae</taxon>
        <taxon>Agaricaceae</taxon>
        <taxon>Leucocoprinus</taxon>
    </lineage>
</organism>
<name>A0A8H5G2C5_9AGAR</name>
<evidence type="ECO:0000256" key="4">
    <source>
        <dbReference type="SAM" id="MobiDB-lite"/>
    </source>
</evidence>
<dbReference type="Proteomes" id="UP000559027">
    <property type="component" value="Unassembled WGS sequence"/>
</dbReference>
<sequence length="236" mass="27229">MSWSISRTSSRSLLTLSRHYSSSQPPSQGTPTSITPEARRKWGLSGLPSPQSILNDDDTPLPPSLSLSSSSSFSSTTTIEEEDPTNARRNPLTPPLHLRKPPGEPTPTEWRTHRLALKQAFPEGWSPPRKLSRSAMEGLRSLHHMDPQKFTTPVLAERFHVSPEAVRRILKSKWEPSEQKRSKWMEKERRERKEKEERKLKMFESEMEETRSILEGRMFSGGLELRERRRFKSSSR</sequence>
<evidence type="ECO:0000256" key="2">
    <source>
        <dbReference type="ARBA" id="ARBA00010895"/>
    </source>
</evidence>
<comment type="caution">
    <text evidence="5">The sequence shown here is derived from an EMBL/GenBank/DDBJ whole genome shotgun (WGS) entry which is preliminary data.</text>
</comment>
<gene>
    <name evidence="5" type="ORF">D9756_006526</name>
</gene>
<feature type="region of interest" description="Disordered" evidence="4">
    <location>
        <begin position="16"/>
        <end position="109"/>
    </location>
</feature>
<dbReference type="InterPro" id="IPR010487">
    <property type="entry name" value="NGRN/Rrg9"/>
</dbReference>
<evidence type="ECO:0000313" key="5">
    <source>
        <dbReference type="EMBL" id="KAF5357062.1"/>
    </source>
</evidence>
<reference evidence="5 6" key="1">
    <citation type="journal article" date="2020" name="ISME J.">
        <title>Uncovering the hidden diversity of litter-decomposition mechanisms in mushroom-forming fungi.</title>
        <authorList>
            <person name="Floudas D."/>
            <person name="Bentzer J."/>
            <person name="Ahren D."/>
            <person name="Johansson T."/>
            <person name="Persson P."/>
            <person name="Tunlid A."/>
        </authorList>
    </citation>
    <scope>NUCLEOTIDE SEQUENCE [LARGE SCALE GENOMIC DNA]</scope>
    <source>
        <strain evidence="5 6">CBS 146.42</strain>
    </source>
</reference>
<dbReference type="AlphaFoldDB" id="A0A8H5G2C5"/>